<keyword evidence="1" id="KW-0539">Nucleus</keyword>
<reference evidence="3 4" key="1">
    <citation type="submission" date="2023-08" db="EMBL/GenBank/DDBJ databases">
        <title>Black Yeasts Isolated from many extreme environments.</title>
        <authorList>
            <person name="Coleine C."/>
            <person name="Stajich J.E."/>
            <person name="Selbmann L."/>
        </authorList>
    </citation>
    <scope>NUCLEOTIDE SEQUENCE [LARGE SCALE GENOMIC DNA]</scope>
    <source>
        <strain evidence="3 4">CCFEE 5386</strain>
    </source>
</reference>
<dbReference type="Proteomes" id="UP001308179">
    <property type="component" value="Unassembled WGS sequence"/>
</dbReference>
<dbReference type="PANTHER" id="PTHR35392:SF3">
    <property type="entry name" value="ZN(2)-C6 FUNGAL-TYPE DOMAIN-CONTAINING PROTEIN"/>
    <property type="match status" value="1"/>
</dbReference>
<protein>
    <recommendedName>
        <fullName evidence="5">Zn(2)-C6 fungal-type domain-containing protein</fullName>
    </recommendedName>
</protein>
<comment type="caution">
    <text evidence="3">The sequence shown here is derived from an EMBL/GenBank/DDBJ whole genome shotgun (WGS) entry which is preliminary data.</text>
</comment>
<dbReference type="InterPro" id="IPR052973">
    <property type="entry name" value="Fungal_sec-metab_reg_TF"/>
</dbReference>
<name>A0ABR0L158_9PEZI</name>
<sequence length="417" mass="46481">MSGTRPAKPWAAPGQPDPWASTSNATNKGTHIDYTTYIDTSNRIQDLAVDPAEVDEALNAWTENTIVSAFETLHDQALLLGRLTEDLPFDGSILYGEYGNDATADSQLSILLPKVSTHAQLVTLPNKPGNTSSQASSSSSLVVITPPSKSADTSSRSERAEAVSSDAPLPRDLYDKVASSWGPCSNTWQLRQWRTRVTKKMTTGQSRKRGHEGVGAQQRRRPFEDPQQRDQTALTRNLKACIRCRMQKKRCKPNPDDPFGPCLTCAAISGPTLSGLDCLRYKITDAALYREQEAPFHMWSKRWKNMDLVDIADWASDEIKTITVSQIFLDAPYEVRVKRFIPREGDMVEDAWFQNGTMRKYEIPCYALCDMTEAANMLVDFIDRNVVNYIGGALKDCDTIIRDTYSKAFVHAGEAQV</sequence>
<dbReference type="PANTHER" id="PTHR35392">
    <property type="entry name" value="ZN(II)2CYS6 TRANSCRIPTION FACTOR (EUROFUNG)-RELATED-RELATED"/>
    <property type="match status" value="1"/>
</dbReference>
<proteinExistence type="predicted"/>
<dbReference type="InterPro" id="IPR036864">
    <property type="entry name" value="Zn2-C6_fun-type_DNA-bd_sf"/>
</dbReference>
<dbReference type="CDD" id="cd00067">
    <property type="entry name" value="GAL4"/>
    <property type="match status" value="1"/>
</dbReference>
<keyword evidence="4" id="KW-1185">Reference proteome</keyword>
<gene>
    <name evidence="3" type="ORF">LTR32_006152</name>
</gene>
<evidence type="ECO:0000256" key="1">
    <source>
        <dbReference type="ARBA" id="ARBA00023242"/>
    </source>
</evidence>
<evidence type="ECO:0000256" key="2">
    <source>
        <dbReference type="SAM" id="MobiDB-lite"/>
    </source>
</evidence>
<feature type="region of interest" description="Disordered" evidence="2">
    <location>
        <begin position="123"/>
        <end position="166"/>
    </location>
</feature>
<evidence type="ECO:0008006" key="5">
    <source>
        <dbReference type="Google" id="ProtNLM"/>
    </source>
</evidence>
<dbReference type="EMBL" id="JAVRRR010000621">
    <property type="protein sequence ID" value="KAK5141242.1"/>
    <property type="molecule type" value="Genomic_DNA"/>
</dbReference>
<feature type="region of interest" description="Disordered" evidence="2">
    <location>
        <begin position="199"/>
        <end position="230"/>
    </location>
</feature>
<dbReference type="InterPro" id="IPR001138">
    <property type="entry name" value="Zn2Cys6_DnaBD"/>
</dbReference>
<feature type="region of interest" description="Disordered" evidence="2">
    <location>
        <begin position="1"/>
        <end position="26"/>
    </location>
</feature>
<organism evidence="3 4">
    <name type="scientific">Rachicladosporium monterosium</name>
    <dbReference type="NCBI Taxonomy" id="1507873"/>
    <lineage>
        <taxon>Eukaryota</taxon>
        <taxon>Fungi</taxon>
        <taxon>Dikarya</taxon>
        <taxon>Ascomycota</taxon>
        <taxon>Pezizomycotina</taxon>
        <taxon>Dothideomycetes</taxon>
        <taxon>Dothideomycetidae</taxon>
        <taxon>Cladosporiales</taxon>
        <taxon>Cladosporiaceae</taxon>
        <taxon>Rachicladosporium</taxon>
    </lineage>
</organism>
<dbReference type="SUPFAM" id="SSF57701">
    <property type="entry name" value="Zn2/Cys6 DNA-binding domain"/>
    <property type="match status" value="1"/>
</dbReference>
<evidence type="ECO:0000313" key="3">
    <source>
        <dbReference type="EMBL" id="KAK5141242.1"/>
    </source>
</evidence>
<evidence type="ECO:0000313" key="4">
    <source>
        <dbReference type="Proteomes" id="UP001308179"/>
    </source>
</evidence>
<accession>A0ABR0L158</accession>